<evidence type="ECO:0000313" key="9">
    <source>
        <dbReference type="EMBL" id="SOC38379.1"/>
    </source>
</evidence>
<dbReference type="GO" id="GO:0042802">
    <property type="term" value="F:identical protein binding"/>
    <property type="evidence" value="ECO:0007669"/>
    <property type="project" value="UniProtKB-ARBA"/>
</dbReference>
<dbReference type="OrthoDB" id="9794577at2"/>
<evidence type="ECO:0000256" key="7">
    <source>
        <dbReference type="ARBA" id="ARBA00023137"/>
    </source>
</evidence>
<keyword evidence="5" id="KW-0418">Kinase</keyword>
<keyword evidence="3" id="KW-0808">Transferase</keyword>
<reference evidence="10" key="1">
    <citation type="submission" date="2017-08" db="EMBL/GenBank/DDBJ databases">
        <authorList>
            <person name="Varghese N."/>
            <person name="Submissions S."/>
        </authorList>
    </citation>
    <scope>NUCLEOTIDE SEQUENCE [LARGE SCALE GENOMIC DNA]</scope>
    <source>
        <strain evidence="10">JC23</strain>
    </source>
</reference>
<dbReference type="InterPro" id="IPR033756">
    <property type="entry name" value="YlxH/NBP35"/>
</dbReference>
<dbReference type="FunFam" id="3.40.50.300:FF:000527">
    <property type="entry name" value="Tyrosine-protein kinase etk"/>
    <property type="match status" value="1"/>
</dbReference>
<dbReference type="Gene3D" id="3.40.50.300">
    <property type="entry name" value="P-loop containing nucleotide triphosphate hydrolases"/>
    <property type="match status" value="1"/>
</dbReference>
<comment type="similarity">
    <text evidence="1">Belongs to the CpsD/CapB family.</text>
</comment>
<dbReference type="PANTHER" id="PTHR32309">
    <property type="entry name" value="TYROSINE-PROTEIN KINASE"/>
    <property type="match status" value="1"/>
</dbReference>
<dbReference type="InterPro" id="IPR050445">
    <property type="entry name" value="Bact_polysacc_biosynth/exp"/>
</dbReference>
<evidence type="ECO:0000256" key="8">
    <source>
        <dbReference type="ARBA" id="ARBA00051245"/>
    </source>
</evidence>
<dbReference type="GO" id="GO:0005886">
    <property type="term" value="C:plasma membrane"/>
    <property type="evidence" value="ECO:0007669"/>
    <property type="project" value="TreeGrafter"/>
</dbReference>
<dbReference type="GO" id="GO:0005524">
    <property type="term" value="F:ATP binding"/>
    <property type="evidence" value="ECO:0007669"/>
    <property type="project" value="UniProtKB-KW"/>
</dbReference>
<keyword evidence="6" id="KW-0067">ATP-binding</keyword>
<evidence type="ECO:0000256" key="3">
    <source>
        <dbReference type="ARBA" id="ARBA00022679"/>
    </source>
</evidence>
<dbReference type="Proteomes" id="UP000219252">
    <property type="component" value="Unassembled WGS sequence"/>
</dbReference>
<evidence type="ECO:0000256" key="2">
    <source>
        <dbReference type="ARBA" id="ARBA00011903"/>
    </source>
</evidence>
<sequence length="234" mass="26133">MENTRSDDKQKTSLGPNSLITFLEPKSVIAEQFNTIRSNINFTLPDHDVKKILVTSSTAGEGKSTIASNLAVVFAKEGKRVLIIDADMRRPTLHSTFDIENRYGLSNTLSKKVTYMESVQETFIFELYILPSGPVPMNPSELLASKTLNKLMEIFEQYFDVIIFDAPPLLPVTDAQIISNICDGTILVVNSGKVNRADVLKAKSLLEASHAKILGVVLNNFKLPNNHYYYSEYK</sequence>
<dbReference type="Pfam" id="PF10609">
    <property type="entry name" value="ParA"/>
    <property type="match status" value="1"/>
</dbReference>
<accession>A0A285U983</accession>
<evidence type="ECO:0000256" key="5">
    <source>
        <dbReference type="ARBA" id="ARBA00022777"/>
    </source>
</evidence>
<dbReference type="EMBL" id="OBQC01000004">
    <property type="protein sequence ID" value="SOC38379.1"/>
    <property type="molecule type" value="Genomic_DNA"/>
</dbReference>
<dbReference type="NCBIfam" id="TIGR01007">
    <property type="entry name" value="eps_fam"/>
    <property type="match status" value="1"/>
</dbReference>
<keyword evidence="7" id="KW-0829">Tyrosine-protein kinase</keyword>
<name>A0A285U983_9BACL</name>
<dbReference type="InterPro" id="IPR027417">
    <property type="entry name" value="P-loop_NTPase"/>
</dbReference>
<organism evidence="9 10">
    <name type="scientific">Ureibacillus acetophenoni</name>
    <dbReference type="NCBI Taxonomy" id="614649"/>
    <lineage>
        <taxon>Bacteria</taxon>
        <taxon>Bacillati</taxon>
        <taxon>Bacillota</taxon>
        <taxon>Bacilli</taxon>
        <taxon>Bacillales</taxon>
        <taxon>Caryophanaceae</taxon>
        <taxon>Ureibacillus</taxon>
    </lineage>
</organism>
<evidence type="ECO:0000256" key="6">
    <source>
        <dbReference type="ARBA" id="ARBA00022840"/>
    </source>
</evidence>
<dbReference type="RefSeq" id="WP_097149109.1">
    <property type="nucleotide sequence ID" value="NZ_OBQC01000004.1"/>
</dbReference>
<protein>
    <recommendedName>
        <fullName evidence="2">non-specific protein-tyrosine kinase</fullName>
        <ecNumber evidence="2">2.7.10.2</ecNumber>
    </recommendedName>
</protein>
<dbReference type="InterPro" id="IPR005702">
    <property type="entry name" value="Wzc-like_C"/>
</dbReference>
<dbReference type="EC" id="2.7.10.2" evidence="2"/>
<gene>
    <name evidence="9" type="ORF">SAMN05877842_104114</name>
</gene>
<dbReference type="AlphaFoldDB" id="A0A285U983"/>
<evidence type="ECO:0000313" key="10">
    <source>
        <dbReference type="Proteomes" id="UP000219252"/>
    </source>
</evidence>
<keyword evidence="4" id="KW-0547">Nucleotide-binding</keyword>
<evidence type="ECO:0000256" key="4">
    <source>
        <dbReference type="ARBA" id="ARBA00022741"/>
    </source>
</evidence>
<proteinExistence type="inferred from homology"/>
<dbReference type="CDD" id="cd05387">
    <property type="entry name" value="BY-kinase"/>
    <property type="match status" value="1"/>
</dbReference>
<dbReference type="PANTHER" id="PTHR32309:SF13">
    <property type="entry name" value="FERRIC ENTEROBACTIN TRANSPORT PROTEIN FEPE"/>
    <property type="match status" value="1"/>
</dbReference>
<dbReference type="SUPFAM" id="SSF52540">
    <property type="entry name" value="P-loop containing nucleoside triphosphate hydrolases"/>
    <property type="match status" value="1"/>
</dbReference>
<evidence type="ECO:0000256" key="1">
    <source>
        <dbReference type="ARBA" id="ARBA00007316"/>
    </source>
</evidence>
<keyword evidence="10" id="KW-1185">Reference proteome</keyword>
<dbReference type="GO" id="GO:0004715">
    <property type="term" value="F:non-membrane spanning protein tyrosine kinase activity"/>
    <property type="evidence" value="ECO:0007669"/>
    <property type="project" value="UniProtKB-EC"/>
</dbReference>
<comment type="catalytic activity">
    <reaction evidence="8">
        <text>L-tyrosyl-[protein] + ATP = O-phospho-L-tyrosyl-[protein] + ADP + H(+)</text>
        <dbReference type="Rhea" id="RHEA:10596"/>
        <dbReference type="Rhea" id="RHEA-COMP:10136"/>
        <dbReference type="Rhea" id="RHEA-COMP:20101"/>
        <dbReference type="ChEBI" id="CHEBI:15378"/>
        <dbReference type="ChEBI" id="CHEBI:30616"/>
        <dbReference type="ChEBI" id="CHEBI:46858"/>
        <dbReference type="ChEBI" id="CHEBI:61978"/>
        <dbReference type="ChEBI" id="CHEBI:456216"/>
        <dbReference type="EC" id="2.7.10.2"/>
    </reaction>
</comment>